<evidence type="ECO:0000259" key="9">
    <source>
        <dbReference type="Pfam" id="PF00749"/>
    </source>
</evidence>
<evidence type="ECO:0000256" key="1">
    <source>
        <dbReference type="ARBA" id="ARBA00022598"/>
    </source>
</evidence>
<dbReference type="EC" id="6.1.1.-" evidence="7"/>
<dbReference type="Gene3D" id="3.40.50.620">
    <property type="entry name" value="HUPs"/>
    <property type="match status" value="1"/>
</dbReference>
<comment type="similarity">
    <text evidence="7">Belongs to the class-I aminoacyl-tRNA synthetase family. GluQ subfamily.</text>
</comment>
<feature type="binding site" evidence="7">
    <location>
        <position position="102"/>
    </location>
    <ligand>
        <name>Zn(2+)</name>
        <dbReference type="ChEBI" id="CHEBI:29105"/>
    </ligand>
</feature>
<dbReference type="PANTHER" id="PTHR43311:SF1">
    <property type="entry name" value="GLUTAMYL-Q TRNA(ASP) SYNTHETASE"/>
    <property type="match status" value="1"/>
</dbReference>
<evidence type="ECO:0000256" key="8">
    <source>
        <dbReference type="RuleBase" id="RU363037"/>
    </source>
</evidence>
<gene>
    <name evidence="10" type="primary">gluQRS</name>
    <name evidence="7" type="synonym">gluQ</name>
    <name evidence="10" type="ORF">ABK905_05155</name>
</gene>
<dbReference type="InterPro" id="IPR022380">
    <property type="entry name" value="Glu-Q_tRNA(Asp)_Synthase"/>
</dbReference>
<evidence type="ECO:0000256" key="5">
    <source>
        <dbReference type="ARBA" id="ARBA00022840"/>
    </source>
</evidence>
<feature type="binding site" evidence="7">
    <location>
        <position position="120"/>
    </location>
    <ligand>
        <name>Zn(2+)</name>
        <dbReference type="ChEBI" id="CHEBI:29105"/>
    </ligand>
</feature>
<dbReference type="GO" id="GO:0004818">
    <property type="term" value="F:glutamate-tRNA ligase activity"/>
    <property type="evidence" value="ECO:0007669"/>
    <property type="project" value="TreeGrafter"/>
</dbReference>
<dbReference type="PRINTS" id="PR00987">
    <property type="entry name" value="TRNASYNTHGLU"/>
</dbReference>
<accession>A0AAU7QBT0</accession>
<protein>
    <recommendedName>
        <fullName evidence="7">Glutamyl-Q tRNA(Asp) synthetase</fullName>
        <shortName evidence="7">Glu-Q-RSs</shortName>
        <ecNumber evidence="7">6.1.1.-</ecNumber>
    </recommendedName>
</protein>
<dbReference type="GO" id="GO:0008270">
    <property type="term" value="F:zinc ion binding"/>
    <property type="evidence" value="ECO:0007669"/>
    <property type="project" value="UniProtKB-UniRule"/>
</dbReference>
<evidence type="ECO:0000256" key="7">
    <source>
        <dbReference type="HAMAP-Rule" id="MF_01428"/>
    </source>
</evidence>
<reference evidence="10" key="1">
    <citation type="submission" date="2024-06" db="EMBL/GenBank/DDBJ databases">
        <authorList>
            <person name="Coelho C."/>
            <person name="Bento M."/>
            <person name="Garcia E."/>
            <person name="Camelo A."/>
            <person name="Brandao I."/>
            <person name="Espirito Santo C."/>
            <person name="Trovao J."/>
            <person name="Verissimo A."/>
            <person name="Costa J."/>
            <person name="Tiago I."/>
        </authorList>
    </citation>
    <scope>NUCLEOTIDE SEQUENCE</scope>
    <source>
        <strain evidence="10">KWT182</strain>
    </source>
</reference>
<dbReference type="NCBIfam" id="NF004314">
    <property type="entry name" value="PRK05710.1-3"/>
    <property type="match status" value="1"/>
</dbReference>
<name>A0AAU7QBT0_9GAMM</name>
<evidence type="ECO:0000313" key="10">
    <source>
        <dbReference type="EMBL" id="XBS70578.1"/>
    </source>
</evidence>
<feature type="binding site" evidence="7">
    <location>
        <position position="173"/>
    </location>
    <ligand>
        <name>L-glutamate</name>
        <dbReference type="ChEBI" id="CHEBI:29985"/>
    </ligand>
</feature>
<proteinExistence type="inferred from homology"/>
<feature type="binding site" evidence="7">
    <location>
        <position position="104"/>
    </location>
    <ligand>
        <name>Zn(2+)</name>
        <dbReference type="ChEBI" id="CHEBI:29105"/>
    </ligand>
</feature>
<dbReference type="EMBL" id="CP157947">
    <property type="protein sequence ID" value="XBS70578.1"/>
    <property type="molecule type" value="Genomic_DNA"/>
</dbReference>
<dbReference type="GO" id="GO:0006424">
    <property type="term" value="P:glutamyl-tRNA aminoacylation"/>
    <property type="evidence" value="ECO:0007669"/>
    <property type="project" value="InterPro"/>
</dbReference>
<evidence type="ECO:0000256" key="4">
    <source>
        <dbReference type="ARBA" id="ARBA00022833"/>
    </source>
</evidence>
<organism evidence="10">
    <name type="scientific">Acerihabitans sp. KWT182</name>
    <dbReference type="NCBI Taxonomy" id="3157919"/>
    <lineage>
        <taxon>Bacteria</taxon>
        <taxon>Pseudomonadati</taxon>
        <taxon>Pseudomonadota</taxon>
        <taxon>Gammaproteobacteria</taxon>
        <taxon>Enterobacterales</taxon>
        <taxon>Pectobacteriaceae</taxon>
        <taxon>Acerihabitans</taxon>
    </lineage>
</organism>
<dbReference type="GO" id="GO:0005524">
    <property type="term" value="F:ATP binding"/>
    <property type="evidence" value="ECO:0007669"/>
    <property type="project" value="UniProtKB-KW"/>
</dbReference>
<dbReference type="InterPro" id="IPR014729">
    <property type="entry name" value="Rossmann-like_a/b/a_fold"/>
</dbReference>
<dbReference type="NCBIfam" id="TIGR03838">
    <property type="entry name" value="queuosine_YadB"/>
    <property type="match status" value="1"/>
</dbReference>
<dbReference type="GO" id="GO:0005829">
    <property type="term" value="C:cytosol"/>
    <property type="evidence" value="ECO:0007669"/>
    <property type="project" value="TreeGrafter"/>
</dbReference>
<feature type="binding site" evidence="7">
    <location>
        <begin position="10"/>
        <end position="14"/>
    </location>
    <ligand>
        <name>L-glutamate</name>
        <dbReference type="ChEBI" id="CHEBI:29985"/>
    </ligand>
</feature>
<dbReference type="InterPro" id="IPR000924">
    <property type="entry name" value="Glu/Gln-tRNA-synth"/>
</dbReference>
<feature type="domain" description="Glutamyl/glutaminyl-tRNA synthetase class Ib catalytic" evidence="9">
    <location>
        <begin position="10"/>
        <end position="237"/>
    </location>
</feature>
<dbReference type="NCBIfam" id="NF004312">
    <property type="entry name" value="PRK05710.1-1"/>
    <property type="match status" value="1"/>
</dbReference>
<comment type="function">
    <text evidence="7">Catalyzes the tRNA-independent activation of glutamate in presence of ATP and the subsequent transfer of glutamate onto a tRNA(Asp). Glutamate is transferred on the 2-amino-5-(4,5-dihydroxy-2-cyclopenten-1-yl) moiety of the queuosine in the wobble position of the QUC anticodon.</text>
</comment>
<dbReference type="HAMAP" id="MF_01428">
    <property type="entry name" value="Glu_Q_tRNA_synth"/>
    <property type="match status" value="1"/>
</dbReference>
<keyword evidence="6 7" id="KW-0030">Aminoacyl-tRNA synthetase</keyword>
<dbReference type="AlphaFoldDB" id="A0AAU7QBT0"/>
<dbReference type="GO" id="GO:0006400">
    <property type="term" value="P:tRNA modification"/>
    <property type="evidence" value="ECO:0007669"/>
    <property type="project" value="InterPro"/>
</dbReference>
<feature type="binding site" evidence="7">
    <location>
        <position position="116"/>
    </location>
    <ligand>
        <name>Zn(2+)</name>
        <dbReference type="ChEBI" id="CHEBI:29105"/>
    </ligand>
</feature>
<dbReference type="InterPro" id="IPR020058">
    <property type="entry name" value="Glu/Gln-tRNA-synth_Ib_cat-dom"/>
</dbReference>
<keyword evidence="1 7" id="KW-0436">Ligase</keyword>
<dbReference type="Pfam" id="PF00749">
    <property type="entry name" value="tRNA-synt_1c"/>
    <property type="match status" value="1"/>
</dbReference>
<dbReference type="InterPro" id="IPR049940">
    <property type="entry name" value="GluQ/Sye"/>
</dbReference>
<feature type="binding site" evidence="7">
    <location>
        <position position="232"/>
    </location>
    <ligand>
        <name>ATP</name>
        <dbReference type="ChEBI" id="CHEBI:30616"/>
    </ligand>
</feature>
<keyword evidence="3 7" id="KW-0547">Nucleotide-binding</keyword>
<dbReference type="FunFam" id="3.40.50.620:FF:000093">
    <property type="entry name" value="Glutamyl-Q tRNA(Asp) synthetase"/>
    <property type="match status" value="1"/>
</dbReference>
<dbReference type="SUPFAM" id="SSF52374">
    <property type="entry name" value="Nucleotidylyl transferase"/>
    <property type="match status" value="1"/>
</dbReference>
<feature type="binding site" evidence="7">
    <location>
        <position position="191"/>
    </location>
    <ligand>
        <name>L-glutamate</name>
        <dbReference type="ChEBI" id="CHEBI:29985"/>
    </ligand>
</feature>
<sequence length="306" mass="33780">MSALSLYTGRFAPSPSGALHFGSLVAALGSFLQARASRGLWRVRIEDIDPPREIPGAADQILRQLDFFGLHWDGPVWYQSRRSEAYLSALAELKRRGLSYYCHCSRARVQSLGGRYDGHCRGLELQAEHAAIRLRQTEPVLSFHDGLRGEIVADAALAREDFIIRRRDGLFAYNLAVVVDDAAQGITEVVRGADLIEPTVRQLALYRQLGYKEPEYIHLPLALTPAGIKLSKQNHAPMLPGGDPRPTLLAALRFLNQPVAQQEWRDSTLESMLDLAIAHWSLPVVPLSSSVVESVPGLSPFSKTPG</sequence>
<feature type="short sequence motif" description="'HIGH' region" evidence="7">
    <location>
        <begin position="13"/>
        <end position="23"/>
    </location>
</feature>
<evidence type="ECO:0000256" key="3">
    <source>
        <dbReference type="ARBA" id="ARBA00022741"/>
    </source>
</evidence>
<feature type="short sequence motif" description="'KMSKS' region" evidence="7">
    <location>
        <begin position="229"/>
        <end position="233"/>
    </location>
</feature>
<evidence type="ECO:0000256" key="2">
    <source>
        <dbReference type="ARBA" id="ARBA00022723"/>
    </source>
</evidence>
<feature type="binding site" evidence="7">
    <location>
        <position position="46"/>
    </location>
    <ligand>
        <name>L-glutamate</name>
        <dbReference type="ChEBI" id="CHEBI:29985"/>
    </ligand>
</feature>
<keyword evidence="2 7" id="KW-0479">Metal-binding</keyword>
<keyword evidence="8" id="KW-0648">Protein biosynthesis</keyword>
<evidence type="ECO:0000256" key="6">
    <source>
        <dbReference type="ARBA" id="ARBA00023146"/>
    </source>
</evidence>
<keyword evidence="4 7" id="KW-0862">Zinc</keyword>
<comment type="cofactor">
    <cofactor evidence="7">
        <name>Zn(2+)</name>
        <dbReference type="ChEBI" id="CHEBI:29105"/>
    </cofactor>
    <text evidence="7">Binds 1 zinc ion per subunit.</text>
</comment>
<dbReference type="PANTHER" id="PTHR43311">
    <property type="entry name" value="GLUTAMATE--TRNA LIGASE"/>
    <property type="match status" value="1"/>
</dbReference>
<keyword evidence="5 7" id="KW-0067">ATP-binding</keyword>